<evidence type="ECO:0000256" key="7">
    <source>
        <dbReference type="ARBA" id="ARBA00022989"/>
    </source>
</evidence>
<dbReference type="InterPro" id="IPR027005">
    <property type="entry name" value="PMT-like"/>
</dbReference>
<dbReference type="PANTHER" id="PTHR10050:SF46">
    <property type="entry name" value="PROTEIN O-MANNOSYL-TRANSFERASE 2"/>
    <property type="match status" value="1"/>
</dbReference>
<evidence type="ECO:0000256" key="4">
    <source>
        <dbReference type="ARBA" id="ARBA00022676"/>
    </source>
</evidence>
<dbReference type="Pfam" id="PF16192">
    <property type="entry name" value="PMT_4TMC"/>
    <property type="match status" value="1"/>
</dbReference>
<keyword evidence="6 10" id="KW-0812">Transmembrane</keyword>
<dbReference type="OrthoDB" id="9776737at2"/>
<reference evidence="14 15" key="1">
    <citation type="submission" date="2017-07" db="EMBL/GenBank/DDBJ databases">
        <title>Draft whole genome sequences of clinical Proprionibacteriaceae strains.</title>
        <authorList>
            <person name="Bernier A.-M."/>
            <person name="Bernard K."/>
            <person name="Domingo M.-C."/>
        </authorList>
    </citation>
    <scope>NUCLEOTIDE SEQUENCE [LARGE SCALE GENOMIC DNA]</scope>
    <source>
        <strain evidence="14 15">NML 030167</strain>
    </source>
</reference>
<evidence type="ECO:0000256" key="1">
    <source>
        <dbReference type="ARBA" id="ARBA00004127"/>
    </source>
</evidence>
<evidence type="ECO:0000313" key="15">
    <source>
        <dbReference type="Proteomes" id="UP000215896"/>
    </source>
</evidence>
<feature type="transmembrane region" description="Helical" evidence="10">
    <location>
        <begin position="266"/>
        <end position="284"/>
    </location>
</feature>
<dbReference type="UniPathway" id="UPA00378"/>
<keyword evidence="4 10" id="KW-0328">Glycosyltransferase</keyword>
<feature type="transmembrane region" description="Helical" evidence="10">
    <location>
        <begin position="49"/>
        <end position="68"/>
    </location>
</feature>
<name>A0A255GG51_9ACTN</name>
<dbReference type="InterPro" id="IPR032421">
    <property type="entry name" value="PMT_4TMC"/>
</dbReference>
<feature type="region of interest" description="Disordered" evidence="11">
    <location>
        <begin position="1"/>
        <end position="25"/>
    </location>
</feature>
<evidence type="ECO:0000313" key="14">
    <source>
        <dbReference type="EMBL" id="OYO13506.1"/>
    </source>
</evidence>
<dbReference type="Proteomes" id="UP000215896">
    <property type="component" value="Unassembled WGS sequence"/>
</dbReference>
<dbReference type="InterPro" id="IPR003342">
    <property type="entry name" value="ArnT-like_N"/>
</dbReference>
<evidence type="ECO:0000256" key="10">
    <source>
        <dbReference type="RuleBase" id="RU367007"/>
    </source>
</evidence>
<feature type="transmembrane region" description="Helical" evidence="10">
    <location>
        <begin position="425"/>
        <end position="442"/>
    </location>
</feature>
<evidence type="ECO:0000256" key="2">
    <source>
        <dbReference type="ARBA" id="ARBA00004922"/>
    </source>
</evidence>
<dbReference type="GO" id="GO:0004169">
    <property type="term" value="F:dolichyl-phosphate-mannose-protein mannosyltransferase activity"/>
    <property type="evidence" value="ECO:0007669"/>
    <property type="project" value="UniProtKB-UniRule"/>
</dbReference>
<comment type="similarity">
    <text evidence="3 10">Belongs to the glycosyltransferase 39 family.</text>
</comment>
<dbReference type="GO" id="GO:0012505">
    <property type="term" value="C:endomembrane system"/>
    <property type="evidence" value="ECO:0007669"/>
    <property type="project" value="UniProtKB-SubCell"/>
</dbReference>
<dbReference type="AlphaFoldDB" id="A0A255GG51"/>
<feature type="transmembrane region" description="Helical" evidence="10">
    <location>
        <begin position="507"/>
        <end position="529"/>
    </location>
</feature>
<comment type="pathway">
    <text evidence="2 10">Protein modification; protein glycosylation.</text>
</comment>
<feature type="domain" description="Protein O-mannosyl-transferase C-terminal four TM" evidence="13">
    <location>
        <begin position="353"/>
        <end position="548"/>
    </location>
</feature>
<feature type="compositionally biased region" description="Basic and acidic residues" evidence="11">
    <location>
        <begin position="12"/>
        <end position="22"/>
    </location>
</feature>
<keyword evidence="10" id="KW-1003">Cell membrane</keyword>
<sequence>MTGVTQELADDTPTRRWYDEPHPVTGAQQISTPVSTIDRLRNAMPNDWGTAWMVALGITLFAFIIRLINLSRPEGMVFDEVYYAKDAYALLTTGFEHDWAEGADQQVIRGDFSGMKESGSFIVHPPLGKWLIAIGIKLFGFNAFGFRISSVIIGCALIAVVFFLTRRLARSTLIGGVAALLLSLDGLHFTMSRIALLDIFQAFFCVLGVAVLVRDRDWYRDKLADHLEANKLTDLGGRFGPVFLWRPWRLVAGIVFGMACATKWNSIYVLAFFSVLSVFWDIGARRLAGAGPQAWKGLFTDAPIAFVYQVGVAGVVYLASWTGWLTTSGGYDRDWGAQHPEARSVKILGSALASLWTYHKEIFEFHTGDGIKQATHPYSAPPAGWLFVARPIGIDAVNDIKPGQQGCPQGTETCLRVISGIGTPILWWVGIFALLAALVLWVLGRDWRFGVPVVGVASTWLTWFPNSDRPLFFFYAIVIIPFTCIAVALVIGRLIGPADGGERRRIGAIIAGVFVALVALNFAFFYPILTDGLLTQSQWQLRMWFQSWI</sequence>
<dbReference type="Pfam" id="PF02366">
    <property type="entry name" value="PMT"/>
    <property type="match status" value="1"/>
</dbReference>
<keyword evidence="7 10" id="KW-1133">Transmembrane helix</keyword>
<protein>
    <recommendedName>
        <fullName evidence="9 10">Polyprenol-phosphate-mannose--protein mannosyltransferase</fullName>
        <ecNumber evidence="10">2.4.1.-</ecNumber>
    </recommendedName>
</protein>
<evidence type="ECO:0000259" key="12">
    <source>
        <dbReference type="Pfam" id="PF02366"/>
    </source>
</evidence>
<keyword evidence="15" id="KW-1185">Reference proteome</keyword>
<feature type="transmembrane region" description="Helical" evidence="10">
    <location>
        <begin position="472"/>
        <end position="495"/>
    </location>
</feature>
<dbReference type="EMBL" id="NMVO01000013">
    <property type="protein sequence ID" value="OYO13506.1"/>
    <property type="molecule type" value="Genomic_DNA"/>
</dbReference>
<feature type="transmembrane region" description="Helical" evidence="10">
    <location>
        <begin position="305"/>
        <end position="324"/>
    </location>
</feature>
<feature type="transmembrane region" description="Helical" evidence="10">
    <location>
        <begin position="139"/>
        <end position="162"/>
    </location>
</feature>
<evidence type="ECO:0000256" key="5">
    <source>
        <dbReference type="ARBA" id="ARBA00022679"/>
    </source>
</evidence>
<keyword evidence="8 10" id="KW-0472">Membrane</keyword>
<feature type="domain" description="ArnT-like N-terminal" evidence="12">
    <location>
        <begin position="58"/>
        <end position="282"/>
    </location>
</feature>
<proteinExistence type="inferred from homology"/>
<comment type="subcellular location">
    <subcellularLocation>
        <location evidence="10">Cell membrane</location>
    </subcellularLocation>
    <subcellularLocation>
        <location evidence="1">Endomembrane system</location>
        <topology evidence="1">Multi-pass membrane protein</topology>
    </subcellularLocation>
</comment>
<comment type="function">
    <text evidence="10">Protein O-mannosyltransferase that catalyzes the transfer of a single mannose residue from a polyprenol phospho-mannosyl lipidic donor to the hydroxyl group of selected serine and threonine residues in acceptor proteins.</text>
</comment>
<feature type="transmembrane region" description="Helical" evidence="10">
    <location>
        <begin position="168"/>
        <end position="187"/>
    </location>
</feature>
<accession>A0A255GG51</accession>
<evidence type="ECO:0000256" key="11">
    <source>
        <dbReference type="SAM" id="MobiDB-lite"/>
    </source>
</evidence>
<dbReference type="PANTHER" id="PTHR10050">
    <property type="entry name" value="DOLICHYL-PHOSPHATE-MANNOSE--PROTEIN MANNOSYLTRANSFERASE"/>
    <property type="match status" value="1"/>
</dbReference>
<evidence type="ECO:0000256" key="3">
    <source>
        <dbReference type="ARBA" id="ARBA00007222"/>
    </source>
</evidence>
<organism evidence="14 15">
    <name type="scientific">Enemella evansiae</name>
    <dbReference type="NCBI Taxonomy" id="2016499"/>
    <lineage>
        <taxon>Bacteria</taxon>
        <taxon>Bacillati</taxon>
        <taxon>Actinomycetota</taxon>
        <taxon>Actinomycetes</taxon>
        <taxon>Propionibacteriales</taxon>
        <taxon>Propionibacteriaceae</taxon>
        <taxon>Enemella</taxon>
    </lineage>
</organism>
<evidence type="ECO:0000256" key="8">
    <source>
        <dbReference type="ARBA" id="ARBA00023136"/>
    </source>
</evidence>
<gene>
    <name evidence="14" type="ORF">CGZ94_11085</name>
</gene>
<evidence type="ECO:0000256" key="9">
    <source>
        <dbReference type="ARBA" id="ARBA00093617"/>
    </source>
</evidence>
<dbReference type="GO" id="GO:0005886">
    <property type="term" value="C:plasma membrane"/>
    <property type="evidence" value="ECO:0007669"/>
    <property type="project" value="UniProtKB-SubCell"/>
</dbReference>
<comment type="caution">
    <text evidence="14">The sequence shown here is derived from an EMBL/GenBank/DDBJ whole genome shotgun (WGS) entry which is preliminary data.</text>
</comment>
<evidence type="ECO:0000259" key="13">
    <source>
        <dbReference type="Pfam" id="PF16192"/>
    </source>
</evidence>
<keyword evidence="5 10" id="KW-0808">Transferase</keyword>
<evidence type="ECO:0000256" key="6">
    <source>
        <dbReference type="ARBA" id="ARBA00022692"/>
    </source>
</evidence>
<dbReference type="EC" id="2.4.1.-" evidence="10"/>
<feature type="transmembrane region" description="Helical" evidence="10">
    <location>
        <begin position="194"/>
        <end position="213"/>
    </location>
</feature>